<evidence type="ECO:0000313" key="7">
    <source>
        <dbReference type="Proteomes" id="UP000317036"/>
    </source>
</evidence>
<dbReference type="RefSeq" id="WP_144843294.1">
    <property type="nucleotide sequence ID" value="NZ_VNJI01000003.1"/>
</dbReference>
<dbReference type="EMBL" id="VNJI01000003">
    <property type="protein sequence ID" value="TVY11331.1"/>
    <property type="molecule type" value="Genomic_DNA"/>
</dbReference>
<keyword evidence="2" id="KW-0805">Transcription regulation</keyword>
<keyword evidence="3" id="KW-0238">DNA-binding</keyword>
<name>A0A559KGU1_9BACL</name>
<dbReference type="CDD" id="cd06278">
    <property type="entry name" value="PBP1_LacI-like"/>
    <property type="match status" value="1"/>
</dbReference>
<comment type="caution">
    <text evidence="6">The sequence shown here is derived from an EMBL/GenBank/DDBJ whole genome shotgun (WGS) entry which is preliminary data.</text>
</comment>
<keyword evidence="7" id="KW-1185">Reference proteome</keyword>
<dbReference type="CDD" id="cd01392">
    <property type="entry name" value="HTH_LacI"/>
    <property type="match status" value="1"/>
</dbReference>
<sequence length="336" mass="37012">MVQKPVTAHDIAKHLGVSQSTISRVFTPGASVSEDTKKRVLEAAELLGYRPNLLARSLITKKTNMIGLVMGDIDNPFYPEVLSKLSGELKQRGYNVLLLSSENDNLQSEELSPFLAYNIEGLIVTDVLLSSSVVTHLTELDMPMVLFNRYHPSSHGHTVCCDNVDGGYRIGEYLIQSGHRRLAFIAGNPNTSTSQDREKGFREALTKYGHNLIIDHGGYTYEGGFEAASRLLTSVEPPDGIFCANDIMALGAMDAARKIGVHIPDDVSIIGFDDIKPASWAGYALTTWTQPVEQMIQAAIDLLLASIEEKGQMQQQGVSQWIKGQLVERETVKHRK</sequence>
<dbReference type="SUPFAM" id="SSF53822">
    <property type="entry name" value="Periplasmic binding protein-like I"/>
    <property type="match status" value="1"/>
</dbReference>
<dbReference type="Proteomes" id="UP000317036">
    <property type="component" value="Unassembled WGS sequence"/>
</dbReference>
<feature type="domain" description="HTH lacI-type" evidence="5">
    <location>
        <begin position="6"/>
        <end position="60"/>
    </location>
</feature>
<dbReference type="PROSITE" id="PS50932">
    <property type="entry name" value="HTH_LACI_2"/>
    <property type="match status" value="1"/>
</dbReference>
<dbReference type="InterPro" id="IPR046335">
    <property type="entry name" value="LacI/GalR-like_sensor"/>
</dbReference>
<evidence type="ECO:0000256" key="3">
    <source>
        <dbReference type="ARBA" id="ARBA00023125"/>
    </source>
</evidence>
<dbReference type="PANTHER" id="PTHR30146">
    <property type="entry name" value="LACI-RELATED TRANSCRIPTIONAL REPRESSOR"/>
    <property type="match status" value="1"/>
</dbReference>
<dbReference type="PANTHER" id="PTHR30146:SF95">
    <property type="entry name" value="RIBOSE OPERON REPRESSOR"/>
    <property type="match status" value="1"/>
</dbReference>
<dbReference type="InterPro" id="IPR010982">
    <property type="entry name" value="Lambda_DNA-bd_dom_sf"/>
</dbReference>
<reference evidence="6 7" key="1">
    <citation type="submission" date="2019-07" db="EMBL/GenBank/DDBJ databases">
        <authorList>
            <person name="Kim J."/>
        </authorList>
    </citation>
    <scope>NUCLEOTIDE SEQUENCE [LARGE SCALE GENOMIC DNA]</scope>
    <source>
        <strain evidence="6 7">JC52</strain>
    </source>
</reference>
<protein>
    <submittedName>
        <fullName evidence="6">LacI family transcriptional regulator</fullName>
    </submittedName>
</protein>
<gene>
    <name evidence="6" type="ORF">FPZ49_03620</name>
</gene>
<dbReference type="InterPro" id="IPR028082">
    <property type="entry name" value="Peripla_BP_I"/>
</dbReference>
<evidence type="ECO:0000313" key="6">
    <source>
        <dbReference type="EMBL" id="TVY11331.1"/>
    </source>
</evidence>
<dbReference type="Pfam" id="PF00356">
    <property type="entry name" value="LacI"/>
    <property type="match status" value="1"/>
</dbReference>
<dbReference type="Pfam" id="PF13377">
    <property type="entry name" value="Peripla_BP_3"/>
    <property type="match status" value="1"/>
</dbReference>
<dbReference type="AlphaFoldDB" id="A0A559KGU1"/>
<evidence type="ECO:0000259" key="5">
    <source>
        <dbReference type="PROSITE" id="PS50932"/>
    </source>
</evidence>
<dbReference type="GO" id="GO:0003700">
    <property type="term" value="F:DNA-binding transcription factor activity"/>
    <property type="evidence" value="ECO:0007669"/>
    <property type="project" value="TreeGrafter"/>
</dbReference>
<dbReference type="Gene3D" id="1.10.260.40">
    <property type="entry name" value="lambda repressor-like DNA-binding domains"/>
    <property type="match status" value="1"/>
</dbReference>
<dbReference type="SUPFAM" id="SSF47413">
    <property type="entry name" value="lambda repressor-like DNA-binding domains"/>
    <property type="match status" value="1"/>
</dbReference>
<dbReference type="OrthoDB" id="9775106at2"/>
<dbReference type="GO" id="GO:0000976">
    <property type="term" value="F:transcription cis-regulatory region binding"/>
    <property type="evidence" value="ECO:0007669"/>
    <property type="project" value="TreeGrafter"/>
</dbReference>
<evidence type="ECO:0000256" key="2">
    <source>
        <dbReference type="ARBA" id="ARBA00023015"/>
    </source>
</evidence>
<proteinExistence type="predicted"/>
<organism evidence="6 7">
    <name type="scientific">Paenibacillus cremeus</name>
    <dbReference type="NCBI Taxonomy" id="2163881"/>
    <lineage>
        <taxon>Bacteria</taxon>
        <taxon>Bacillati</taxon>
        <taxon>Bacillota</taxon>
        <taxon>Bacilli</taxon>
        <taxon>Bacillales</taxon>
        <taxon>Paenibacillaceae</taxon>
        <taxon>Paenibacillus</taxon>
    </lineage>
</organism>
<evidence type="ECO:0000256" key="1">
    <source>
        <dbReference type="ARBA" id="ARBA00022491"/>
    </source>
</evidence>
<dbReference type="InterPro" id="IPR000843">
    <property type="entry name" value="HTH_LacI"/>
</dbReference>
<dbReference type="SMART" id="SM00354">
    <property type="entry name" value="HTH_LACI"/>
    <property type="match status" value="1"/>
</dbReference>
<keyword evidence="1" id="KW-0678">Repressor</keyword>
<keyword evidence="4" id="KW-0804">Transcription</keyword>
<evidence type="ECO:0000256" key="4">
    <source>
        <dbReference type="ARBA" id="ARBA00023163"/>
    </source>
</evidence>
<accession>A0A559KGU1</accession>
<dbReference type="Gene3D" id="3.40.50.2300">
    <property type="match status" value="2"/>
</dbReference>